<dbReference type="VEuPathDB" id="TrichDB:TVAG_139850"/>
<dbReference type="EMBL" id="DS113402">
    <property type="protein sequence ID" value="EAY07355.1"/>
    <property type="molecule type" value="Genomic_DNA"/>
</dbReference>
<organism evidence="1 2">
    <name type="scientific">Trichomonas vaginalis (strain ATCC PRA-98 / G3)</name>
    <dbReference type="NCBI Taxonomy" id="412133"/>
    <lineage>
        <taxon>Eukaryota</taxon>
        <taxon>Metamonada</taxon>
        <taxon>Parabasalia</taxon>
        <taxon>Trichomonadida</taxon>
        <taxon>Trichomonadidae</taxon>
        <taxon>Trichomonas</taxon>
    </lineage>
</organism>
<accession>A2EJ52</accession>
<dbReference type="InParanoid" id="A2EJ52"/>
<gene>
    <name evidence="1" type="ORF">TVAG_139850</name>
</gene>
<dbReference type="AlphaFoldDB" id="A2EJ52"/>
<dbReference type="KEGG" id="tva:4765243"/>
<proteinExistence type="predicted"/>
<dbReference type="VEuPathDB" id="TrichDB:TVAGG3_0610010"/>
<sequence length="136" mass="15502">MQQDLGETKVLKGANLRIEVPGFADLKGDEMEFSFFNFNFPSTKAPSIKAYFVDDPSRELEDTKGFKLSSISKRFMPQQTPSFLPAVMAFTRQRTYSPSPDTQFPFHEPSLFDDNNKIYQEVCTDNTGISLLDQIK</sequence>
<protein>
    <submittedName>
        <fullName evidence="1">Uncharacterized protein</fullName>
    </submittedName>
</protein>
<evidence type="ECO:0000313" key="1">
    <source>
        <dbReference type="EMBL" id="EAY07355.1"/>
    </source>
</evidence>
<reference evidence="1" key="1">
    <citation type="submission" date="2006-10" db="EMBL/GenBank/DDBJ databases">
        <authorList>
            <person name="Amadeo P."/>
            <person name="Zhao Q."/>
            <person name="Wortman J."/>
            <person name="Fraser-Liggett C."/>
            <person name="Carlton J."/>
        </authorList>
    </citation>
    <scope>NUCLEOTIDE SEQUENCE</scope>
    <source>
        <strain evidence="1">G3</strain>
    </source>
</reference>
<keyword evidence="2" id="KW-1185">Reference proteome</keyword>
<evidence type="ECO:0000313" key="2">
    <source>
        <dbReference type="Proteomes" id="UP000001542"/>
    </source>
</evidence>
<name>A2EJ52_TRIV3</name>
<dbReference type="RefSeq" id="XP_001319578.1">
    <property type="nucleotide sequence ID" value="XM_001319543.1"/>
</dbReference>
<dbReference type="Proteomes" id="UP000001542">
    <property type="component" value="Unassembled WGS sequence"/>
</dbReference>
<reference evidence="1" key="2">
    <citation type="journal article" date="2007" name="Science">
        <title>Draft genome sequence of the sexually transmitted pathogen Trichomonas vaginalis.</title>
        <authorList>
            <person name="Carlton J.M."/>
            <person name="Hirt R.P."/>
            <person name="Silva J.C."/>
            <person name="Delcher A.L."/>
            <person name="Schatz M."/>
            <person name="Zhao Q."/>
            <person name="Wortman J.R."/>
            <person name="Bidwell S.L."/>
            <person name="Alsmark U.C.M."/>
            <person name="Besteiro S."/>
            <person name="Sicheritz-Ponten T."/>
            <person name="Noel C.J."/>
            <person name="Dacks J.B."/>
            <person name="Foster P.G."/>
            <person name="Simillion C."/>
            <person name="Van de Peer Y."/>
            <person name="Miranda-Saavedra D."/>
            <person name="Barton G.J."/>
            <person name="Westrop G.D."/>
            <person name="Mueller S."/>
            <person name="Dessi D."/>
            <person name="Fiori P.L."/>
            <person name="Ren Q."/>
            <person name="Paulsen I."/>
            <person name="Zhang H."/>
            <person name="Bastida-Corcuera F.D."/>
            <person name="Simoes-Barbosa A."/>
            <person name="Brown M.T."/>
            <person name="Hayes R.D."/>
            <person name="Mukherjee M."/>
            <person name="Okumura C.Y."/>
            <person name="Schneider R."/>
            <person name="Smith A.J."/>
            <person name="Vanacova S."/>
            <person name="Villalvazo M."/>
            <person name="Haas B.J."/>
            <person name="Pertea M."/>
            <person name="Feldblyum T.V."/>
            <person name="Utterback T.R."/>
            <person name="Shu C.L."/>
            <person name="Osoegawa K."/>
            <person name="de Jong P.J."/>
            <person name="Hrdy I."/>
            <person name="Horvathova L."/>
            <person name="Zubacova Z."/>
            <person name="Dolezal P."/>
            <person name="Malik S.B."/>
            <person name="Logsdon J.M. Jr."/>
            <person name="Henze K."/>
            <person name="Gupta A."/>
            <person name="Wang C.C."/>
            <person name="Dunne R.L."/>
            <person name="Upcroft J.A."/>
            <person name="Upcroft P."/>
            <person name="White O."/>
            <person name="Salzberg S.L."/>
            <person name="Tang P."/>
            <person name="Chiu C.-H."/>
            <person name="Lee Y.-S."/>
            <person name="Embley T.M."/>
            <person name="Coombs G.H."/>
            <person name="Mottram J.C."/>
            <person name="Tachezy J."/>
            <person name="Fraser-Liggett C.M."/>
            <person name="Johnson P.J."/>
        </authorList>
    </citation>
    <scope>NUCLEOTIDE SEQUENCE [LARGE SCALE GENOMIC DNA]</scope>
    <source>
        <strain evidence="1">G3</strain>
    </source>
</reference>